<dbReference type="PRINTS" id="PR00394">
    <property type="entry name" value="RHSPROTEIN"/>
</dbReference>
<accession>A0ABW7EW84</accession>
<dbReference type="PANTHER" id="PTHR32305">
    <property type="match status" value="1"/>
</dbReference>
<evidence type="ECO:0000313" key="2">
    <source>
        <dbReference type="Proteomes" id="UP001606300"/>
    </source>
</evidence>
<reference evidence="1 2" key="1">
    <citation type="submission" date="2024-09" db="EMBL/GenBank/DDBJ databases">
        <title>Novel species of the genus Pelomonas and Roseateles isolated from streams.</title>
        <authorList>
            <person name="Lu H."/>
        </authorList>
    </citation>
    <scope>NUCLEOTIDE SEQUENCE [LARGE SCALE GENOMIC DNA]</scope>
    <source>
        <strain evidence="1 2">DC23W</strain>
    </source>
</reference>
<gene>
    <name evidence="1" type="ORF">ACG02S_26175</name>
</gene>
<dbReference type="EMBL" id="JBIGHY010000031">
    <property type="protein sequence ID" value="MFG6417377.1"/>
    <property type="molecule type" value="Genomic_DNA"/>
</dbReference>
<protein>
    <submittedName>
        <fullName evidence="1">RHS repeat domain-containing protein</fullName>
    </submittedName>
</protein>
<dbReference type="RefSeq" id="WP_394473434.1">
    <property type="nucleotide sequence ID" value="NZ_JBIGHY010000031.1"/>
</dbReference>
<proteinExistence type="predicted"/>
<comment type="caution">
    <text evidence="1">The sequence shown here is derived from an EMBL/GenBank/DDBJ whole genome shotgun (WGS) entry which is preliminary data.</text>
</comment>
<name>A0ABW7EW84_9BURK</name>
<sequence length="257" mass="27241">MLAEIGPQSTSYVWVQGQLLGIVRNGQFYASHNDHLGRPEVLTDAGAGVVWRAKNAAFDREIAYDGIGGMNIGLPGQYHDAESGLWYNWNRYYDAQLGRYVQSDPIGLAGGINTYAYVSGNPLLSIDPEGLQKGGRAGGGRRASGYDSPFGVPQYIPATRETVRHMDVIPIRPIPLATNRSVSNYVENILDILGNATGSGSAIRHPSLQTGTDALTKILGASSGACGLLVIYDQPGQCSANSGIMMVCGPIATASKP</sequence>
<organism evidence="1 2">
    <name type="scientific">Pelomonas dachongensis</name>
    <dbReference type="NCBI Taxonomy" id="3299029"/>
    <lineage>
        <taxon>Bacteria</taxon>
        <taxon>Pseudomonadati</taxon>
        <taxon>Pseudomonadota</taxon>
        <taxon>Betaproteobacteria</taxon>
        <taxon>Burkholderiales</taxon>
        <taxon>Sphaerotilaceae</taxon>
        <taxon>Roseateles</taxon>
    </lineage>
</organism>
<dbReference type="Proteomes" id="UP001606300">
    <property type="component" value="Unassembled WGS sequence"/>
</dbReference>
<keyword evidence="2" id="KW-1185">Reference proteome</keyword>
<dbReference type="NCBIfam" id="TIGR03696">
    <property type="entry name" value="Rhs_assc_core"/>
    <property type="match status" value="1"/>
</dbReference>
<dbReference type="PANTHER" id="PTHR32305:SF15">
    <property type="entry name" value="PROTEIN RHSA-RELATED"/>
    <property type="match status" value="1"/>
</dbReference>
<dbReference type="InterPro" id="IPR022385">
    <property type="entry name" value="Rhs_assc_core"/>
</dbReference>
<dbReference type="InterPro" id="IPR050708">
    <property type="entry name" value="T6SS_VgrG/RHS"/>
</dbReference>
<evidence type="ECO:0000313" key="1">
    <source>
        <dbReference type="EMBL" id="MFG6417377.1"/>
    </source>
</evidence>
<dbReference type="Gene3D" id="2.180.10.10">
    <property type="entry name" value="RHS repeat-associated core"/>
    <property type="match status" value="1"/>
</dbReference>